<evidence type="ECO:0000256" key="1">
    <source>
        <dbReference type="SAM" id="MobiDB-lite"/>
    </source>
</evidence>
<protein>
    <submittedName>
        <fullName evidence="2">Uncharacterized protein</fullName>
    </submittedName>
</protein>
<name>A0A9Q1EP76_SYNKA</name>
<proteinExistence type="predicted"/>
<evidence type="ECO:0000313" key="2">
    <source>
        <dbReference type="EMBL" id="KAJ8342432.1"/>
    </source>
</evidence>
<comment type="caution">
    <text evidence="2">The sequence shown here is derived from an EMBL/GenBank/DDBJ whole genome shotgun (WGS) entry which is preliminary data.</text>
</comment>
<feature type="region of interest" description="Disordered" evidence="1">
    <location>
        <begin position="79"/>
        <end position="102"/>
    </location>
</feature>
<dbReference type="AlphaFoldDB" id="A0A9Q1EP76"/>
<organism evidence="2 3">
    <name type="scientific">Synaphobranchus kaupii</name>
    <name type="common">Kaup's arrowtooth eel</name>
    <dbReference type="NCBI Taxonomy" id="118154"/>
    <lineage>
        <taxon>Eukaryota</taxon>
        <taxon>Metazoa</taxon>
        <taxon>Chordata</taxon>
        <taxon>Craniata</taxon>
        <taxon>Vertebrata</taxon>
        <taxon>Euteleostomi</taxon>
        <taxon>Actinopterygii</taxon>
        <taxon>Neopterygii</taxon>
        <taxon>Teleostei</taxon>
        <taxon>Anguilliformes</taxon>
        <taxon>Synaphobranchidae</taxon>
        <taxon>Synaphobranchus</taxon>
    </lineage>
</organism>
<dbReference type="Proteomes" id="UP001152622">
    <property type="component" value="Chromosome 14"/>
</dbReference>
<keyword evidence="3" id="KW-1185">Reference proteome</keyword>
<accession>A0A9Q1EP76</accession>
<gene>
    <name evidence="2" type="ORF">SKAU_G00323600</name>
</gene>
<reference evidence="2" key="1">
    <citation type="journal article" date="2023" name="Science">
        <title>Genome structures resolve the early diversification of teleost fishes.</title>
        <authorList>
            <person name="Parey E."/>
            <person name="Louis A."/>
            <person name="Montfort J."/>
            <person name="Bouchez O."/>
            <person name="Roques C."/>
            <person name="Iampietro C."/>
            <person name="Lluch J."/>
            <person name="Castinel A."/>
            <person name="Donnadieu C."/>
            <person name="Desvignes T."/>
            <person name="Floi Bucao C."/>
            <person name="Jouanno E."/>
            <person name="Wen M."/>
            <person name="Mejri S."/>
            <person name="Dirks R."/>
            <person name="Jansen H."/>
            <person name="Henkel C."/>
            <person name="Chen W.J."/>
            <person name="Zahm M."/>
            <person name="Cabau C."/>
            <person name="Klopp C."/>
            <person name="Thompson A.W."/>
            <person name="Robinson-Rechavi M."/>
            <person name="Braasch I."/>
            <person name="Lecointre G."/>
            <person name="Bobe J."/>
            <person name="Postlethwait J.H."/>
            <person name="Berthelot C."/>
            <person name="Roest Crollius H."/>
            <person name="Guiguen Y."/>
        </authorList>
    </citation>
    <scope>NUCLEOTIDE SEQUENCE</scope>
    <source>
        <strain evidence="2">WJC10195</strain>
    </source>
</reference>
<evidence type="ECO:0000313" key="3">
    <source>
        <dbReference type="Proteomes" id="UP001152622"/>
    </source>
</evidence>
<dbReference type="EMBL" id="JAINUF010000014">
    <property type="protein sequence ID" value="KAJ8342432.1"/>
    <property type="molecule type" value="Genomic_DNA"/>
</dbReference>
<sequence>MFHQYDPRRAQRSGLELAGRLCENKLCERHVPAEVNGTATPKSPFPLIQRKAPSIPQLRSALAAYGYVGGDLRGRYGNVFRPSPRATPKHGAPRRRNAPRARLGGLSLPIFRPLLYLPPS</sequence>
<feature type="compositionally biased region" description="Basic residues" evidence="1">
    <location>
        <begin position="87"/>
        <end position="99"/>
    </location>
</feature>